<proteinExistence type="predicted"/>
<keyword evidence="1" id="KW-1133">Transmembrane helix</keyword>
<reference evidence="3" key="1">
    <citation type="submission" date="2016-11" db="EMBL/GenBank/DDBJ databases">
        <authorList>
            <person name="Varghese N."/>
            <person name="Submissions S."/>
        </authorList>
    </citation>
    <scope>NUCLEOTIDE SEQUENCE [LARGE SCALE GENOMIC DNA]</scope>
    <source>
        <strain evidence="3">DSM 3071</strain>
    </source>
</reference>
<feature type="transmembrane region" description="Helical" evidence="1">
    <location>
        <begin position="7"/>
        <end position="29"/>
    </location>
</feature>
<dbReference type="EMBL" id="FQXK01000006">
    <property type="protein sequence ID" value="SHH69235.1"/>
    <property type="molecule type" value="Genomic_DNA"/>
</dbReference>
<gene>
    <name evidence="2" type="ORF">SAMN02745229_00834</name>
</gene>
<keyword evidence="1" id="KW-0812">Transmembrane</keyword>
<dbReference type="Gene3D" id="2.20.28.30">
    <property type="entry name" value="RNA polymerase ii, chain L"/>
    <property type="match status" value="1"/>
</dbReference>
<dbReference type="AlphaFoldDB" id="A0A1M5V1V9"/>
<dbReference type="OrthoDB" id="2047723at2"/>
<keyword evidence="1" id="KW-0472">Membrane</keyword>
<sequence>MKLDKFLVIFGLLFLIIPLSICVPMIALFQDEPMTALMSGGILVPFVTIGIGCVIAGIKPALKRKKFLKEGISYYGKIVSYQTDPSVHINGSPLLYLEVRYFDRYGRISNVSVSTGSGSKAGFNLGETVQIAELNGESILISDRSQNIRIQGEDTLIMTYNSGAQSIDQLRPESYFCPHCGANLMIVRGQTVKCPYCDSFVTNTRQYA</sequence>
<evidence type="ECO:0000313" key="3">
    <source>
        <dbReference type="Proteomes" id="UP000184278"/>
    </source>
</evidence>
<keyword evidence="3" id="KW-1185">Reference proteome</keyword>
<evidence type="ECO:0000256" key="1">
    <source>
        <dbReference type="SAM" id="Phobius"/>
    </source>
</evidence>
<dbReference type="RefSeq" id="WP_073385752.1">
    <property type="nucleotide sequence ID" value="NZ_FQXK01000006.1"/>
</dbReference>
<name>A0A1M5V1V9_BUTFI</name>
<dbReference type="Proteomes" id="UP000184278">
    <property type="component" value="Unassembled WGS sequence"/>
</dbReference>
<accession>A0A1M5V1V9</accession>
<evidence type="ECO:0000313" key="2">
    <source>
        <dbReference type="EMBL" id="SHH69235.1"/>
    </source>
</evidence>
<protein>
    <submittedName>
        <fullName evidence="2">Uncharacterized protein</fullName>
    </submittedName>
</protein>
<organism evidence="2 3">
    <name type="scientific">Butyrivibrio fibrisolvens DSM 3071</name>
    <dbReference type="NCBI Taxonomy" id="1121131"/>
    <lineage>
        <taxon>Bacteria</taxon>
        <taxon>Bacillati</taxon>
        <taxon>Bacillota</taxon>
        <taxon>Clostridia</taxon>
        <taxon>Lachnospirales</taxon>
        <taxon>Lachnospiraceae</taxon>
        <taxon>Butyrivibrio</taxon>
    </lineage>
</organism>
<feature type="transmembrane region" description="Helical" evidence="1">
    <location>
        <begin position="35"/>
        <end position="58"/>
    </location>
</feature>